<dbReference type="InterPro" id="IPR008250">
    <property type="entry name" value="ATPase_P-typ_transduc_dom_A_sf"/>
</dbReference>
<evidence type="ECO:0000256" key="6">
    <source>
        <dbReference type="ARBA" id="ARBA00022989"/>
    </source>
</evidence>
<dbReference type="InterPro" id="IPR023299">
    <property type="entry name" value="ATPase_P-typ_cyto_dom_N"/>
</dbReference>
<dbReference type="Gene3D" id="3.40.1110.10">
    <property type="entry name" value="Calcium-transporting ATPase, cytoplasmic domain N"/>
    <property type="match status" value="1"/>
</dbReference>
<evidence type="ECO:0000256" key="10">
    <source>
        <dbReference type="SAM" id="Phobius"/>
    </source>
</evidence>
<feature type="region of interest" description="Disordered" evidence="9">
    <location>
        <begin position="846"/>
        <end position="870"/>
    </location>
</feature>
<keyword evidence="2 10" id="KW-0812">Transmembrane</keyword>
<evidence type="ECO:0000313" key="13">
    <source>
        <dbReference type="Proteomes" id="UP000320239"/>
    </source>
</evidence>
<dbReference type="SMART" id="SM00831">
    <property type="entry name" value="Cation_ATPase_N"/>
    <property type="match status" value="1"/>
</dbReference>
<organism evidence="12 13">
    <name type="scientific">Actinoplanes teichomyceticus</name>
    <dbReference type="NCBI Taxonomy" id="1867"/>
    <lineage>
        <taxon>Bacteria</taxon>
        <taxon>Bacillati</taxon>
        <taxon>Actinomycetota</taxon>
        <taxon>Actinomycetes</taxon>
        <taxon>Micromonosporales</taxon>
        <taxon>Micromonosporaceae</taxon>
        <taxon>Actinoplanes</taxon>
    </lineage>
</organism>
<evidence type="ECO:0000256" key="9">
    <source>
        <dbReference type="SAM" id="MobiDB-lite"/>
    </source>
</evidence>
<feature type="compositionally biased region" description="Low complexity" evidence="9">
    <location>
        <begin position="846"/>
        <end position="855"/>
    </location>
</feature>
<dbReference type="InterPro" id="IPR059000">
    <property type="entry name" value="ATPase_P-type_domA"/>
</dbReference>
<dbReference type="EMBL" id="VIWY01000005">
    <property type="protein sequence ID" value="TWG12565.1"/>
    <property type="molecule type" value="Genomic_DNA"/>
</dbReference>
<dbReference type="Pfam" id="PF00122">
    <property type="entry name" value="E1-E2_ATPase"/>
    <property type="match status" value="1"/>
</dbReference>
<dbReference type="InterPro" id="IPR023298">
    <property type="entry name" value="ATPase_P-typ_TM_dom_sf"/>
</dbReference>
<feature type="transmembrane region" description="Helical" evidence="10">
    <location>
        <begin position="651"/>
        <end position="672"/>
    </location>
</feature>
<dbReference type="AlphaFoldDB" id="A0A561VLS2"/>
<proteinExistence type="predicted"/>
<comment type="subcellular location">
    <subcellularLocation>
        <location evidence="1">Cell membrane</location>
        <topology evidence="1">Multi-pass membrane protein</topology>
    </subcellularLocation>
</comment>
<feature type="transmembrane region" description="Helical" evidence="10">
    <location>
        <begin position="784"/>
        <end position="803"/>
    </location>
</feature>
<dbReference type="Pfam" id="PF13246">
    <property type="entry name" value="Cation_ATPase"/>
    <property type="match status" value="1"/>
</dbReference>
<dbReference type="Pfam" id="PF00690">
    <property type="entry name" value="Cation_ATPase_N"/>
    <property type="match status" value="1"/>
</dbReference>
<dbReference type="InterPro" id="IPR036412">
    <property type="entry name" value="HAD-like_sf"/>
</dbReference>
<keyword evidence="6 10" id="KW-1133">Transmembrane helix</keyword>
<name>A0A561VLS2_ACTTI</name>
<keyword evidence="7 10" id="KW-0472">Membrane</keyword>
<dbReference type="Pfam" id="PF00689">
    <property type="entry name" value="Cation_ATPase_C"/>
    <property type="match status" value="1"/>
</dbReference>
<dbReference type="SFLD" id="SFLDF00027">
    <property type="entry name" value="p-type_atpase"/>
    <property type="match status" value="1"/>
</dbReference>
<feature type="transmembrane region" description="Helical" evidence="10">
    <location>
        <begin position="50"/>
        <end position="68"/>
    </location>
</feature>
<accession>A0A561VLS2</accession>
<dbReference type="InterPro" id="IPR018303">
    <property type="entry name" value="ATPase_P-typ_P_site"/>
</dbReference>
<dbReference type="InterPro" id="IPR001757">
    <property type="entry name" value="P_typ_ATPase"/>
</dbReference>
<dbReference type="PROSITE" id="PS00154">
    <property type="entry name" value="ATPASE_E1_E2"/>
    <property type="match status" value="1"/>
</dbReference>
<keyword evidence="4" id="KW-0067">ATP-binding</keyword>
<keyword evidence="13" id="KW-1185">Reference proteome</keyword>
<feature type="transmembrane region" description="Helical" evidence="10">
    <location>
        <begin position="225"/>
        <end position="245"/>
    </location>
</feature>
<evidence type="ECO:0000313" key="12">
    <source>
        <dbReference type="EMBL" id="TWG12565.1"/>
    </source>
</evidence>
<dbReference type="GO" id="GO:0005524">
    <property type="term" value="F:ATP binding"/>
    <property type="evidence" value="ECO:0007669"/>
    <property type="project" value="UniProtKB-KW"/>
</dbReference>
<dbReference type="PRINTS" id="PR00119">
    <property type="entry name" value="CATATPASE"/>
</dbReference>
<evidence type="ECO:0000256" key="2">
    <source>
        <dbReference type="ARBA" id="ARBA00022692"/>
    </source>
</evidence>
<dbReference type="InterPro" id="IPR044492">
    <property type="entry name" value="P_typ_ATPase_HD_dom"/>
</dbReference>
<dbReference type="PRINTS" id="PR00120">
    <property type="entry name" value="HATPASE"/>
</dbReference>
<feature type="transmembrane region" description="Helical" evidence="10">
    <location>
        <begin position="74"/>
        <end position="90"/>
    </location>
</feature>
<dbReference type="Proteomes" id="UP000320239">
    <property type="component" value="Unassembled WGS sequence"/>
</dbReference>
<dbReference type="NCBIfam" id="TIGR01494">
    <property type="entry name" value="ATPase_P-type"/>
    <property type="match status" value="2"/>
</dbReference>
<dbReference type="SUPFAM" id="SSF81660">
    <property type="entry name" value="Metal cation-transporting ATPase, ATP-binding domain N"/>
    <property type="match status" value="1"/>
</dbReference>
<dbReference type="SUPFAM" id="SSF81665">
    <property type="entry name" value="Calcium ATPase, transmembrane domain M"/>
    <property type="match status" value="1"/>
</dbReference>
<dbReference type="InterPro" id="IPR023214">
    <property type="entry name" value="HAD_sf"/>
</dbReference>
<feature type="transmembrane region" description="Helical" evidence="10">
    <location>
        <begin position="815"/>
        <end position="834"/>
    </location>
</feature>
<evidence type="ECO:0000256" key="5">
    <source>
        <dbReference type="ARBA" id="ARBA00022967"/>
    </source>
</evidence>
<reference evidence="12 13" key="1">
    <citation type="submission" date="2019-06" db="EMBL/GenBank/DDBJ databases">
        <title>Sequencing the genomes of 1000 actinobacteria strains.</title>
        <authorList>
            <person name="Klenk H.-P."/>
        </authorList>
    </citation>
    <scope>NUCLEOTIDE SEQUENCE [LARGE SCALE GENOMIC DNA]</scope>
    <source>
        <strain evidence="12 13">DSM 43866</strain>
    </source>
</reference>
<sequence length="870" mass="88435">MTMTSRIETTVAAVHGLSSAEAAARLATDGPNAVATPPRRGILARTGRQLADPLVALLLAAGTVTAFLGDLPDTVIIVLVVVVNTVIGVVQEVRADTAIAALDRLAAPVARVVRDGRDRIVPAAQLVRGDHVRLEAGDVVPADLRLSEAQRATFDESALTGESVPVHRAAADTAGAGTVLTTGRAAGTVIHTGAASALGRISELVARTRPGPTPLQRRITGLGRILGVTAVLVSALFFAFGLLAGQPVTRMGITAVSLVVAAVPESLPAVVTLALALGARRMARTRAIPRRLHAVETLGSVTVIASDKTGTLTENRMAVRQAVTPDGARYTVSGAGYTPRGTITGPGGVAGPAPAALRELARDAALCNDAGLLPPAAGRAEWGAVGDPMEAALLALAGRCDLDPQAERAGAPRVAEQPFDQARRRMTTVHRLLDGRFLVITKGAPESLLRPGPDATLLAAAADLAVEGLRVLAVATALTEDLPDPAAPPPLRPAGLVGIGDPLRATARDTAAAFARSGVRLLLITGDHPGTATAIGRELGILEHGDAVARGDSGPLTGDRIAHTRVFARTQPEQKLDIVAALQQRGEVVAMTGDGVNDAPALRRADIGVAMGGGTEVARQAADLVLVDDNLGTVAAAIGEGRRIYDNIRRFLRYALSGGAAELIVMLAGPLLGMPLALLPAQLLWINLLTHGVPGVALGAEPAEADVARRPPRSPQESVLGAGLLGSILIGGVCVASVTLAAGTTAGALGLPWQSVMFLVLGLAQLGVALAVRARPAPGGGRNRWLIAAVAGCLLLQLAGVVAEPLRTLLGTQPLTAATMLACVVVAAVPGLALRLADRLHRAAGAPAAGGSSTPAPVPAAPGRKGAPHR</sequence>
<evidence type="ECO:0000256" key="3">
    <source>
        <dbReference type="ARBA" id="ARBA00022741"/>
    </source>
</evidence>
<dbReference type="SUPFAM" id="SSF56784">
    <property type="entry name" value="HAD-like"/>
    <property type="match status" value="1"/>
</dbReference>
<dbReference type="RefSeq" id="WP_239082419.1">
    <property type="nucleotide sequence ID" value="NZ_BOMX01000095.1"/>
</dbReference>
<protein>
    <submittedName>
        <fullName evidence="12">Ca2+-transporting ATPase</fullName>
    </submittedName>
</protein>
<dbReference type="PANTHER" id="PTHR42861">
    <property type="entry name" value="CALCIUM-TRANSPORTING ATPASE"/>
    <property type="match status" value="1"/>
</dbReference>
<keyword evidence="3" id="KW-0547">Nucleotide-binding</keyword>
<keyword evidence="5" id="KW-1278">Translocase</keyword>
<dbReference type="SUPFAM" id="SSF81653">
    <property type="entry name" value="Calcium ATPase, transduction domain A"/>
    <property type="match status" value="1"/>
</dbReference>
<dbReference type="SFLD" id="SFLDS00003">
    <property type="entry name" value="Haloacid_Dehalogenase"/>
    <property type="match status" value="1"/>
</dbReference>
<feature type="transmembrane region" description="Helical" evidence="10">
    <location>
        <begin position="678"/>
        <end position="698"/>
    </location>
</feature>
<evidence type="ECO:0000256" key="1">
    <source>
        <dbReference type="ARBA" id="ARBA00004651"/>
    </source>
</evidence>
<dbReference type="InterPro" id="IPR004014">
    <property type="entry name" value="ATPase_P-typ_cation-transptr_N"/>
</dbReference>
<dbReference type="Pfam" id="PF08282">
    <property type="entry name" value="Hydrolase_3"/>
    <property type="match status" value="1"/>
</dbReference>
<feature type="transmembrane region" description="Helical" evidence="10">
    <location>
        <begin position="251"/>
        <end position="277"/>
    </location>
</feature>
<comment type="caution">
    <text evidence="12">The sequence shown here is derived from an EMBL/GenBank/DDBJ whole genome shotgun (WGS) entry which is preliminary data.</text>
</comment>
<evidence type="ECO:0000256" key="4">
    <source>
        <dbReference type="ARBA" id="ARBA00022840"/>
    </source>
</evidence>
<dbReference type="GO" id="GO:0005886">
    <property type="term" value="C:plasma membrane"/>
    <property type="evidence" value="ECO:0007669"/>
    <property type="project" value="UniProtKB-SubCell"/>
</dbReference>
<evidence type="ECO:0000259" key="11">
    <source>
        <dbReference type="SMART" id="SM00831"/>
    </source>
</evidence>
<dbReference type="Gene3D" id="3.40.50.1000">
    <property type="entry name" value="HAD superfamily/HAD-like"/>
    <property type="match status" value="1"/>
</dbReference>
<dbReference type="InterPro" id="IPR006068">
    <property type="entry name" value="ATPase_P-typ_cation-transptr_C"/>
</dbReference>
<gene>
    <name evidence="12" type="ORF">FHX34_105432</name>
</gene>
<dbReference type="Gene3D" id="1.20.1110.10">
    <property type="entry name" value="Calcium-transporting ATPase, transmembrane domain"/>
    <property type="match status" value="1"/>
</dbReference>
<feature type="transmembrane region" description="Helical" evidence="10">
    <location>
        <begin position="719"/>
        <end position="741"/>
    </location>
</feature>
<dbReference type="SFLD" id="SFLDG00002">
    <property type="entry name" value="C1.7:_P-type_atpase_like"/>
    <property type="match status" value="1"/>
</dbReference>
<comment type="catalytic activity">
    <reaction evidence="8">
        <text>ATP + H2O = ADP + phosphate + H(+)</text>
        <dbReference type="Rhea" id="RHEA:13065"/>
        <dbReference type="ChEBI" id="CHEBI:15377"/>
        <dbReference type="ChEBI" id="CHEBI:15378"/>
        <dbReference type="ChEBI" id="CHEBI:30616"/>
        <dbReference type="ChEBI" id="CHEBI:43474"/>
        <dbReference type="ChEBI" id="CHEBI:456216"/>
    </reaction>
</comment>
<evidence type="ECO:0000256" key="7">
    <source>
        <dbReference type="ARBA" id="ARBA00023136"/>
    </source>
</evidence>
<feature type="domain" description="Cation-transporting P-type ATPase N-terminal" evidence="11">
    <location>
        <begin position="1"/>
        <end position="70"/>
    </location>
</feature>
<dbReference type="GO" id="GO:0016887">
    <property type="term" value="F:ATP hydrolysis activity"/>
    <property type="evidence" value="ECO:0007669"/>
    <property type="project" value="InterPro"/>
</dbReference>
<dbReference type="Gene3D" id="2.70.150.10">
    <property type="entry name" value="Calcium-transporting ATPase, cytoplasmic transduction domain A"/>
    <property type="match status" value="1"/>
</dbReference>
<evidence type="ECO:0000256" key="8">
    <source>
        <dbReference type="ARBA" id="ARBA00049360"/>
    </source>
</evidence>
<feature type="transmembrane region" description="Helical" evidence="10">
    <location>
        <begin position="753"/>
        <end position="772"/>
    </location>
</feature>